<comment type="similarity">
    <text evidence="1">Belongs to the type-I restriction system S methylase family.</text>
</comment>
<keyword evidence="2" id="KW-0680">Restriction system</keyword>
<dbReference type="Proteomes" id="UP000576368">
    <property type="component" value="Unassembled WGS sequence"/>
</dbReference>
<sequence length="172" mass="19845">MNRIDIQNWEPFKLETLFDIVKGSRLTKKDMKEGDIRYIGATAFNNGITNHIGNNEETHPAGTLTVCYNGSIGQTYYQDKEFWATDDVNVLYPKFPMNKYAALFIAPLIRSVGRNYAYTDKWKIEDMKASVIYLPTKDNNQPNWEYIEQYMKAVEKRTQISLDKLIKVIGGG</sequence>
<evidence type="ECO:0000313" key="6">
    <source>
        <dbReference type="Proteomes" id="UP000576368"/>
    </source>
</evidence>
<dbReference type="RefSeq" id="WP_168044619.1">
    <property type="nucleotide sequence ID" value="NZ_BMPA01000025.1"/>
</dbReference>
<protein>
    <recommendedName>
        <fullName evidence="4">Type I restriction modification DNA specificity domain-containing protein</fullName>
    </recommendedName>
</protein>
<name>A0A7X6BLU3_9BACT</name>
<accession>A0A7X6BLU3</accession>
<dbReference type="SUPFAM" id="SSF116734">
    <property type="entry name" value="DNA methylase specificity domain"/>
    <property type="match status" value="1"/>
</dbReference>
<dbReference type="Gene3D" id="3.90.220.20">
    <property type="entry name" value="DNA methylase specificity domains"/>
    <property type="match status" value="1"/>
</dbReference>
<dbReference type="InterPro" id="IPR044946">
    <property type="entry name" value="Restrct_endonuc_typeI_TRD_sf"/>
</dbReference>
<dbReference type="GO" id="GO:0009307">
    <property type="term" value="P:DNA restriction-modification system"/>
    <property type="evidence" value="ECO:0007669"/>
    <property type="project" value="UniProtKB-KW"/>
</dbReference>
<dbReference type="Pfam" id="PF01420">
    <property type="entry name" value="Methylase_S"/>
    <property type="match status" value="1"/>
</dbReference>
<dbReference type="InterPro" id="IPR000055">
    <property type="entry name" value="Restrct_endonuc_typeI_TRD"/>
</dbReference>
<evidence type="ECO:0000256" key="1">
    <source>
        <dbReference type="ARBA" id="ARBA00010923"/>
    </source>
</evidence>
<evidence type="ECO:0000259" key="4">
    <source>
        <dbReference type="Pfam" id="PF01420"/>
    </source>
</evidence>
<evidence type="ECO:0000256" key="3">
    <source>
        <dbReference type="ARBA" id="ARBA00023125"/>
    </source>
</evidence>
<gene>
    <name evidence="5" type="ORF">GGR15_004527</name>
</gene>
<organism evidence="5 6">
    <name type="scientific">Butyricimonas paravirosa</name>
    <dbReference type="NCBI Taxonomy" id="1472417"/>
    <lineage>
        <taxon>Bacteria</taxon>
        <taxon>Pseudomonadati</taxon>
        <taxon>Bacteroidota</taxon>
        <taxon>Bacteroidia</taxon>
        <taxon>Bacteroidales</taxon>
        <taxon>Odoribacteraceae</taxon>
        <taxon>Butyricimonas</taxon>
    </lineage>
</organism>
<reference evidence="5 6" key="1">
    <citation type="submission" date="2020-03" db="EMBL/GenBank/DDBJ databases">
        <title>Genomic Encyclopedia of Type Strains, Phase IV (KMG-IV): sequencing the most valuable type-strain genomes for metagenomic binning, comparative biology and taxonomic classification.</title>
        <authorList>
            <person name="Goeker M."/>
        </authorList>
    </citation>
    <scope>NUCLEOTIDE SEQUENCE [LARGE SCALE GENOMIC DNA]</scope>
    <source>
        <strain evidence="5 6">DSM 105722</strain>
    </source>
</reference>
<dbReference type="GO" id="GO:0003677">
    <property type="term" value="F:DNA binding"/>
    <property type="evidence" value="ECO:0007669"/>
    <property type="project" value="UniProtKB-KW"/>
</dbReference>
<dbReference type="AlphaFoldDB" id="A0A7X6BLU3"/>
<evidence type="ECO:0000256" key="2">
    <source>
        <dbReference type="ARBA" id="ARBA00022747"/>
    </source>
</evidence>
<feature type="domain" description="Type I restriction modification DNA specificity" evidence="4">
    <location>
        <begin position="8"/>
        <end position="160"/>
    </location>
</feature>
<comment type="caution">
    <text evidence="5">The sequence shown here is derived from an EMBL/GenBank/DDBJ whole genome shotgun (WGS) entry which is preliminary data.</text>
</comment>
<evidence type="ECO:0000313" key="5">
    <source>
        <dbReference type="EMBL" id="NJC20864.1"/>
    </source>
</evidence>
<keyword evidence="3" id="KW-0238">DNA-binding</keyword>
<dbReference type="EMBL" id="JAATLI010000025">
    <property type="protein sequence ID" value="NJC20864.1"/>
    <property type="molecule type" value="Genomic_DNA"/>
</dbReference>
<proteinExistence type="inferred from homology"/>